<dbReference type="Proteomes" id="UP001165663">
    <property type="component" value="Unassembled WGS sequence"/>
</dbReference>
<evidence type="ECO:0000256" key="1">
    <source>
        <dbReference type="SAM" id="SignalP"/>
    </source>
</evidence>
<dbReference type="Proteomes" id="UP001064782">
    <property type="component" value="Unassembled WGS sequence"/>
</dbReference>
<protein>
    <recommendedName>
        <fullName evidence="2">DUF732 domain-containing protein</fullName>
    </recommendedName>
</protein>
<proteinExistence type="predicted"/>
<evidence type="ECO:0000313" key="3">
    <source>
        <dbReference type="EMBL" id="GLB82983.1"/>
    </source>
</evidence>
<dbReference type="EMBL" id="BRZI01000001">
    <property type="protein sequence ID" value="GLD28309.1"/>
    <property type="molecule type" value="Genomic_DNA"/>
</dbReference>
<dbReference type="InterPro" id="IPR007969">
    <property type="entry name" value="DUF732"/>
</dbReference>
<keyword evidence="5" id="KW-1185">Reference proteome</keyword>
<organism evidence="4 5">
    <name type="scientific">Mycobacterium kiyosense</name>
    <dbReference type="NCBI Taxonomy" id="2871094"/>
    <lineage>
        <taxon>Bacteria</taxon>
        <taxon>Bacillati</taxon>
        <taxon>Actinomycetota</taxon>
        <taxon>Actinomycetes</taxon>
        <taxon>Mycobacteriales</taxon>
        <taxon>Mycobacteriaceae</taxon>
        <taxon>Mycobacterium</taxon>
    </lineage>
</organism>
<feature type="domain" description="DUF732" evidence="2">
    <location>
        <begin position="38"/>
        <end position="108"/>
    </location>
</feature>
<gene>
    <name evidence="4" type="ORF">Mkiyose1413_01920</name>
    <name evidence="3" type="ORF">SRL2020028_22390</name>
</gene>
<name>A0A9P3Q244_9MYCO</name>
<accession>A0A9P3Q244</accession>
<keyword evidence="1" id="KW-0732">Signal</keyword>
<sequence>MAFLVIHARLLPAVVGAVALLSLAPAVHGDPGDPGGSDAAFLAALKNAGIAVPDPARAITSAQAVCGLMRNGETGLQVLTDVKNQNPALTLDGAALFTAIASNTYCPEHLGQPEGGYF</sequence>
<dbReference type="GeneID" id="83627652"/>
<evidence type="ECO:0000313" key="4">
    <source>
        <dbReference type="EMBL" id="GLD28309.1"/>
    </source>
</evidence>
<comment type="caution">
    <text evidence="4">The sequence shown here is derived from an EMBL/GenBank/DDBJ whole genome shotgun (WGS) entry which is preliminary data.</text>
</comment>
<dbReference type="Pfam" id="PF05305">
    <property type="entry name" value="DUF732"/>
    <property type="match status" value="1"/>
</dbReference>
<evidence type="ECO:0000313" key="5">
    <source>
        <dbReference type="Proteomes" id="UP001064782"/>
    </source>
</evidence>
<feature type="chain" id="PRO_5040148217" description="DUF732 domain-containing protein" evidence="1">
    <location>
        <begin position="30"/>
        <end position="118"/>
    </location>
</feature>
<feature type="signal peptide" evidence="1">
    <location>
        <begin position="1"/>
        <end position="29"/>
    </location>
</feature>
<reference evidence="4" key="1">
    <citation type="submission" date="2022-08" db="EMBL/GenBank/DDBJ databases">
        <title>Mycobacterium kiyosense sp. nov., scotochromogenic slow-glowing species isolated from respiratory specimens.</title>
        <authorList>
            <person name="Fukano H."/>
            <person name="Kazumi Y."/>
            <person name="Sakagami N."/>
            <person name="Ato M."/>
            <person name="Mitarai S."/>
            <person name="Hoshino Y."/>
        </authorList>
    </citation>
    <scope>NUCLEOTIDE SEQUENCE</scope>
    <source>
        <strain evidence="4">1413</strain>
        <strain evidence="3">SRL2020-028</strain>
    </source>
</reference>
<evidence type="ECO:0000259" key="2">
    <source>
        <dbReference type="Pfam" id="PF05305"/>
    </source>
</evidence>
<dbReference type="EMBL" id="BRXE01000018">
    <property type="protein sequence ID" value="GLB82983.1"/>
    <property type="molecule type" value="Genomic_DNA"/>
</dbReference>
<dbReference type="RefSeq" id="WP_236983636.1">
    <property type="nucleotide sequence ID" value="NZ_BRXE01000018.1"/>
</dbReference>
<dbReference type="AlphaFoldDB" id="A0A9P3Q244"/>